<gene>
    <name evidence="1" type="ORF">SteCoe_20845</name>
</gene>
<keyword evidence="2" id="KW-1185">Reference proteome</keyword>
<comment type="caution">
    <text evidence="1">The sequence shown here is derived from an EMBL/GenBank/DDBJ whole genome shotgun (WGS) entry which is preliminary data.</text>
</comment>
<proteinExistence type="predicted"/>
<dbReference type="EMBL" id="MPUH01000483">
    <property type="protein sequence ID" value="OMJ79193.1"/>
    <property type="molecule type" value="Genomic_DNA"/>
</dbReference>
<evidence type="ECO:0000313" key="2">
    <source>
        <dbReference type="Proteomes" id="UP000187209"/>
    </source>
</evidence>
<dbReference type="AlphaFoldDB" id="A0A1R2BQV8"/>
<name>A0A1R2BQV8_9CILI</name>
<evidence type="ECO:0000313" key="1">
    <source>
        <dbReference type="EMBL" id="OMJ79193.1"/>
    </source>
</evidence>
<organism evidence="1 2">
    <name type="scientific">Stentor coeruleus</name>
    <dbReference type="NCBI Taxonomy" id="5963"/>
    <lineage>
        <taxon>Eukaryota</taxon>
        <taxon>Sar</taxon>
        <taxon>Alveolata</taxon>
        <taxon>Ciliophora</taxon>
        <taxon>Postciliodesmatophora</taxon>
        <taxon>Heterotrichea</taxon>
        <taxon>Heterotrichida</taxon>
        <taxon>Stentoridae</taxon>
        <taxon>Stentor</taxon>
    </lineage>
</organism>
<reference evidence="1 2" key="1">
    <citation type="submission" date="2016-11" db="EMBL/GenBank/DDBJ databases">
        <title>The macronuclear genome of Stentor coeruleus: a giant cell with tiny introns.</title>
        <authorList>
            <person name="Slabodnick M."/>
            <person name="Ruby J.G."/>
            <person name="Reiff S.B."/>
            <person name="Swart E.C."/>
            <person name="Gosai S."/>
            <person name="Prabakaran S."/>
            <person name="Witkowska E."/>
            <person name="Larue G.E."/>
            <person name="Fisher S."/>
            <person name="Freeman R.M."/>
            <person name="Gunawardena J."/>
            <person name="Chu W."/>
            <person name="Stover N.A."/>
            <person name="Gregory B.D."/>
            <person name="Nowacki M."/>
            <person name="Derisi J."/>
            <person name="Roy S.W."/>
            <person name="Marshall W.F."/>
            <person name="Sood P."/>
        </authorList>
    </citation>
    <scope>NUCLEOTIDE SEQUENCE [LARGE SCALE GENOMIC DNA]</scope>
    <source>
        <strain evidence="1">WM001</strain>
    </source>
</reference>
<dbReference type="Proteomes" id="UP000187209">
    <property type="component" value="Unassembled WGS sequence"/>
</dbReference>
<accession>A0A1R2BQV8</accession>
<sequence>MISWLEKILPSCCSHRNYNQSDNSQKPDLSHNFAKDIQIIPENEGENISKKEQNFVYDESVAQISQIFFPPNNDIDYSSSTSLSISFSEIEEHIEILCAKCLNNASGFCPLCPNKRFCKQCFSKKHSLTAGHLFIEYEEKKMITKKLNSFAKIKSLLKFS</sequence>
<protein>
    <submittedName>
        <fullName evidence="1">Uncharacterized protein</fullName>
    </submittedName>
</protein>